<sequence length="471" mass="50986">MSDLIKSAAVAPGLDAQEQRALALMAKQLKAHQRSNDLRSLYYLGKRSLRAAGKLGMAMPPQLGRLETILGWPAKAVTTLEHRLNPTGFVVRGESEPDSVLEEVAWDNQLSELQSMAHTASLIHGTAFVTVSAGDESQGEPPAIIAARSAREASALYNKRTRRIVAGMTLNNDEVGNTQQVVLWLPDTIVEITRAGNSWRVERHPHWLGAVPMERLAFRPHLEQTFGMPRITDEVMGLNDAAVRTMLRMEGTAEFFSFPQRYALGVDSDDFADTFKTYLNRFLALGPDEDSGTLPQIGQFNPSSPQPHIDQLRAIAGQFSGATSIPLNYLGIVHDNPSSADAIHAAEADLIAVASRATEGYGPAWARAAGYAHQIYSRDYKPDPRMKGLITQWRDPSTPTASAAAQSVMSLISVGALPPNSAVTYRLLGYDEATVQQLVADARSAAGRQALAALAQTPDPEVDALTAEATQ</sequence>
<dbReference type="EMBL" id="VMTX01000009">
    <property type="protein sequence ID" value="TVU83303.1"/>
    <property type="molecule type" value="Genomic_DNA"/>
</dbReference>
<organism evidence="1 2">
    <name type="scientific">Corynebacterium aurimucosum</name>
    <dbReference type="NCBI Taxonomy" id="169292"/>
    <lineage>
        <taxon>Bacteria</taxon>
        <taxon>Bacillati</taxon>
        <taxon>Actinomycetota</taxon>
        <taxon>Actinomycetes</taxon>
        <taxon>Mycobacteriales</taxon>
        <taxon>Corynebacteriaceae</taxon>
        <taxon>Corynebacterium</taxon>
    </lineage>
</organism>
<evidence type="ECO:0000313" key="1">
    <source>
        <dbReference type="EMBL" id="TVU83303.1"/>
    </source>
</evidence>
<proteinExistence type="predicted"/>
<protein>
    <submittedName>
        <fullName evidence="1">Phage portal protein</fullName>
    </submittedName>
</protein>
<name>A0A558IPF0_9CORY</name>
<dbReference type="RefSeq" id="WP_158381656.1">
    <property type="nucleotide sequence ID" value="NZ_VMTX01000009.1"/>
</dbReference>
<dbReference type="Pfam" id="PF05133">
    <property type="entry name" value="SPP1_portal"/>
    <property type="match status" value="1"/>
</dbReference>
<dbReference type="AlphaFoldDB" id="A0A558IPF0"/>
<evidence type="ECO:0000313" key="2">
    <source>
        <dbReference type="Proteomes" id="UP000320648"/>
    </source>
</evidence>
<accession>A0A558IPF0</accession>
<reference evidence="1 2" key="1">
    <citation type="submission" date="2019-07" db="EMBL/GenBank/DDBJ databases">
        <title>Draft genome of C. aurimucosum strain 15-4290.</title>
        <authorList>
            <person name="Pacheco L.G.C."/>
            <person name="Aguiar E.R.G.R."/>
            <person name="Navas J."/>
            <person name="Santos C.S."/>
            <person name="Rocha D.J.P.G."/>
        </authorList>
    </citation>
    <scope>NUCLEOTIDE SEQUENCE [LARGE SCALE GENOMIC DNA]</scope>
    <source>
        <strain evidence="1 2">15-4290</strain>
    </source>
</reference>
<comment type="caution">
    <text evidence="1">The sequence shown here is derived from an EMBL/GenBank/DDBJ whole genome shotgun (WGS) entry which is preliminary data.</text>
</comment>
<gene>
    <name evidence="1" type="ORF">FQN05_07395</name>
</gene>
<dbReference type="Proteomes" id="UP000320648">
    <property type="component" value="Unassembled WGS sequence"/>
</dbReference>
<dbReference type="InterPro" id="IPR021145">
    <property type="entry name" value="Portal_protein_SPP1_Gp6-like"/>
</dbReference>